<dbReference type="Proteomes" id="UP000000263">
    <property type="component" value="Chromosome"/>
</dbReference>
<dbReference type="KEGG" id="rca:Rcas_0475"/>
<dbReference type="RefSeq" id="WP_011998008.1">
    <property type="nucleotide sequence ID" value="NC_009767.1"/>
</dbReference>
<accession>A7NGL5</accession>
<proteinExistence type="predicted"/>
<organism evidence="2 3">
    <name type="scientific">Roseiflexus castenholzii (strain DSM 13941 / HLO8)</name>
    <dbReference type="NCBI Taxonomy" id="383372"/>
    <lineage>
        <taxon>Bacteria</taxon>
        <taxon>Bacillati</taxon>
        <taxon>Chloroflexota</taxon>
        <taxon>Chloroflexia</taxon>
        <taxon>Chloroflexales</taxon>
        <taxon>Roseiflexineae</taxon>
        <taxon>Roseiflexaceae</taxon>
        <taxon>Roseiflexus</taxon>
    </lineage>
</organism>
<sequence>MRQRWLWMATITITMITMMLAACGAQPAAQAPVEVTRVVVQEVTREVVRVETRVVVVTATPEPVTPTPELAAATAAPTAVALQPTTAPTPTAIRALAPGEWVKGEIIRKIRIYDIPNEYEGREVINAEPGTPVRVLYRGGQWYHIEGETTGGKIIDGWVYKDWIRIAPEDEARLQSHPQALPVIVSKITQTVGRDGKKYWAGTVMNIGAKTAYDVAVEISIRSQVGDTETLADRGTAFVTKRNLEPGQSARFTVQTAWITDRNVFYSHEVRWTEK</sequence>
<protein>
    <recommendedName>
        <fullName evidence="4">SH3b domain-containing protein</fullName>
    </recommendedName>
</protein>
<name>A7NGL5_ROSCS</name>
<evidence type="ECO:0000313" key="2">
    <source>
        <dbReference type="EMBL" id="ABU56605.1"/>
    </source>
</evidence>
<reference evidence="2 3" key="1">
    <citation type="submission" date="2007-08" db="EMBL/GenBank/DDBJ databases">
        <title>Complete sequence of Roseiflexus castenholzii DSM 13941.</title>
        <authorList>
            <consortium name="US DOE Joint Genome Institute"/>
            <person name="Copeland A."/>
            <person name="Lucas S."/>
            <person name="Lapidus A."/>
            <person name="Barry K."/>
            <person name="Glavina del Rio T."/>
            <person name="Dalin E."/>
            <person name="Tice H."/>
            <person name="Pitluck S."/>
            <person name="Thompson L.S."/>
            <person name="Brettin T."/>
            <person name="Bruce D."/>
            <person name="Detter J.C."/>
            <person name="Han C."/>
            <person name="Tapia R."/>
            <person name="Schmutz J."/>
            <person name="Larimer F."/>
            <person name="Land M."/>
            <person name="Hauser L."/>
            <person name="Kyrpides N."/>
            <person name="Mikhailova N."/>
            <person name="Bryant D.A."/>
            <person name="Hanada S."/>
            <person name="Tsukatani Y."/>
            <person name="Richardson P."/>
        </authorList>
    </citation>
    <scope>NUCLEOTIDE SEQUENCE [LARGE SCALE GENOMIC DNA]</scope>
    <source>
        <strain evidence="3">DSM 13941 / HLO8</strain>
    </source>
</reference>
<dbReference type="AlphaFoldDB" id="A7NGL5"/>
<keyword evidence="1" id="KW-0732">Signal</keyword>
<dbReference type="HOGENOM" id="CLU_1011511_0_0_0"/>
<evidence type="ECO:0000256" key="1">
    <source>
        <dbReference type="SAM" id="SignalP"/>
    </source>
</evidence>
<feature type="signal peptide" evidence="1">
    <location>
        <begin position="1"/>
        <end position="24"/>
    </location>
</feature>
<feature type="chain" id="PRO_5002710927" description="SH3b domain-containing protein" evidence="1">
    <location>
        <begin position="25"/>
        <end position="275"/>
    </location>
</feature>
<dbReference type="PROSITE" id="PS51257">
    <property type="entry name" value="PROKAR_LIPOPROTEIN"/>
    <property type="match status" value="1"/>
</dbReference>
<evidence type="ECO:0008006" key="4">
    <source>
        <dbReference type="Google" id="ProtNLM"/>
    </source>
</evidence>
<evidence type="ECO:0000313" key="3">
    <source>
        <dbReference type="Proteomes" id="UP000000263"/>
    </source>
</evidence>
<keyword evidence="3" id="KW-1185">Reference proteome</keyword>
<gene>
    <name evidence="2" type="ordered locus">Rcas_0475</name>
</gene>
<dbReference type="EMBL" id="CP000804">
    <property type="protein sequence ID" value="ABU56605.1"/>
    <property type="molecule type" value="Genomic_DNA"/>
</dbReference>
<dbReference type="OrthoDB" id="9839276at2"/>